<dbReference type="Proteomes" id="UP000317332">
    <property type="component" value="Unassembled WGS sequence"/>
</dbReference>
<evidence type="ECO:0000313" key="2">
    <source>
        <dbReference type="Proteomes" id="UP000317332"/>
    </source>
</evidence>
<reference evidence="1 2" key="1">
    <citation type="submission" date="2019-06" db="EMBL/GenBank/DDBJ databases">
        <title>Flavobacteriaceae Paucihalobacterium erythroidium CWB-1, complete genome.</title>
        <authorList>
            <person name="Wu S."/>
        </authorList>
    </citation>
    <scope>NUCLEOTIDE SEQUENCE [LARGE SCALE GENOMIC DNA]</scope>
    <source>
        <strain evidence="1 2">CWB-1</strain>
    </source>
</reference>
<dbReference type="RefSeq" id="WP_140990861.1">
    <property type="nucleotide sequence ID" value="NZ_VHIQ01000006.1"/>
</dbReference>
<accession>A0A506PEV5</accession>
<comment type="caution">
    <text evidence="1">The sequence shown here is derived from an EMBL/GenBank/DDBJ whole genome shotgun (WGS) entry which is preliminary data.</text>
</comment>
<keyword evidence="2" id="KW-1185">Reference proteome</keyword>
<organism evidence="1 2">
    <name type="scientific">Paucihalobacter ruber</name>
    <dbReference type="NCBI Taxonomy" id="2567861"/>
    <lineage>
        <taxon>Bacteria</taxon>
        <taxon>Pseudomonadati</taxon>
        <taxon>Bacteroidota</taxon>
        <taxon>Flavobacteriia</taxon>
        <taxon>Flavobacteriales</taxon>
        <taxon>Flavobacteriaceae</taxon>
        <taxon>Paucihalobacter</taxon>
    </lineage>
</organism>
<evidence type="ECO:0000313" key="1">
    <source>
        <dbReference type="EMBL" id="TPV32366.1"/>
    </source>
</evidence>
<dbReference type="EMBL" id="VHIQ01000006">
    <property type="protein sequence ID" value="TPV32366.1"/>
    <property type="molecule type" value="Genomic_DNA"/>
</dbReference>
<dbReference type="OrthoDB" id="1226308at2"/>
<protein>
    <submittedName>
        <fullName evidence="1">Uncharacterized protein</fullName>
    </submittedName>
</protein>
<sequence length="229" mass="26635">MRTLKNISSKSDQTAFDKKVLSVVQHLHPYTKHRIYIAESTGIIPKNMYSSTGIIDDCIIQLYESGYNIDADKQHIKLKLFKLVDEHLNALFKKEMFHKYSVSTDDFLKKELARLNEDFTVDADMDLILNTELTDISYQQNKDNKIYLYEDKETSFKKALDVSSLKAEESPKAVGRFYNWLPVNVSNIVDLYVFGNLEFEEIAKIKNISLKRVETIFEKVKVAFKNQLE</sequence>
<dbReference type="SUPFAM" id="SSF88659">
    <property type="entry name" value="Sigma3 and sigma4 domains of RNA polymerase sigma factors"/>
    <property type="match status" value="1"/>
</dbReference>
<name>A0A506PEV5_9FLAO</name>
<proteinExistence type="predicted"/>
<gene>
    <name evidence="1" type="ORF">FJ651_12435</name>
</gene>
<dbReference type="InterPro" id="IPR013324">
    <property type="entry name" value="RNA_pol_sigma_r3/r4-like"/>
</dbReference>
<dbReference type="AlphaFoldDB" id="A0A506PEV5"/>